<dbReference type="GO" id="GO:0004843">
    <property type="term" value="F:cysteine-type deubiquitinase activity"/>
    <property type="evidence" value="ECO:0007669"/>
    <property type="project" value="TreeGrafter"/>
</dbReference>
<feature type="compositionally biased region" description="Basic and acidic residues" evidence="1">
    <location>
        <begin position="357"/>
        <end position="366"/>
    </location>
</feature>
<reference evidence="4" key="2">
    <citation type="submission" date="2015-01" db="EMBL/GenBank/DDBJ databases">
        <title>Evolutionary Origins and Diversification of the Mycorrhizal Mutualists.</title>
        <authorList>
            <consortium name="DOE Joint Genome Institute"/>
            <consortium name="Mycorrhizal Genomics Consortium"/>
            <person name="Kohler A."/>
            <person name="Kuo A."/>
            <person name="Nagy L.G."/>
            <person name="Floudas D."/>
            <person name="Copeland A."/>
            <person name="Barry K.W."/>
            <person name="Cichocki N."/>
            <person name="Veneault-Fourrey C."/>
            <person name="LaButti K."/>
            <person name="Lindquist E.A."/>
            <person name="Lipzen A."/>
            <person name="Lundell T."/>
            <person name="Morin E."/>
            <person name="Murat C."/>
            <person name="Riley R."/>
            <person name="Ohm R."/>
            <person name="Sun H."/>
            <person name="Tunlid A."/>
            <person name="Henrissat B."/>
            <person name="Grigoriev I.V."/>
            <person name="Hibbett D.S."/>
            <person name="Martin F."/>
        </authorList>
    </citation>
    <scope>NUCLEOTIDE SEQUENCE [LARGE SCALE GENOMIC DNA]</scope>
    <source>
        <strain evidence="4">LaAM-08-1</strain>
    </source>
</reference>
<dbReference type="InterPro" id="IPR003323">
    <property type="entry name" value="OTU_dom"/>
</dbReference>
<dbReference type="PANTHER" id="PTHR12419">
    <property type="entry name" value="OTU DOMAIN CONTAINING PROTEIN"/>
    <property type="match status" value="1"/>
</dbReference>
<dbReference type="Proteomes" id="UP000054477">
    <property type="component" value="Unassembled WGS sequence"/>
</dbReference>
<name>A0A0C9XVV5_9AGAR</name>
<dbReference type="AlphaFoldDB" id="A0A0C9XVV5"/>
<feature type="region of interest" description="Disordered" evidence="1">
    <location>
        <begin position="1"/>
        <end position="32"/>
    </location>
</feature>
<dbReference type="PANTHER" id="PTHR12419:SF7">
    <property type="entry name" value="OTU DOMAIN-CONTAINING PROTEIN 3"/>
    <property type="match status" value="1"/>
</dbReference>
<dbReference type="InterPro" id="IPR038765">
    <property type="entry name" value="Papain-like_cys_pep_sf"/>
</dbReference>
<feature type="compositionally biased region" description="Basic and acidic residues" evidence="1">
    <location>
        <begin position="161"/>
        <end position="172"/>
    </location>
</feature>
<dbReference type="STRING" id="1095629.A0A0C9XVV5"/>
<evidence type="ECO:0000313" key="3">
    <source>
        <dbReference type="EMBL" id="KIK00073.1"/>
    </source>
</evidence>
<accession>A0A0C9XVV5</accession>
<keyword evidence="4" id="KW-1185">Reference proteome</keyword>
<feature type="domain" description="OTU" evidence="2">
    <location>
        <begin position="46"/>
        <end position="206"/>
    </location>
</feature>
<organism evidence="3 4">
    <name type="scientific">Laccaria amethystina LaAM-08-1</name>
    <dbReference type="NCBI Taxonomy" id="1095629"/>
    <lineage>
        <taxon>Eukaryota</taxon>
        <taxon>Fungi</taxon>
        <taxon>Dikarya</taxon>
        <taxon>Basidiomycota</taxon>
        <taxon>Agaricomycotina</taxon>
        <taxon>Agaricomycetes</taxon>
        <taxon>Agaricomycetidae</taxon>
        <taxon>Agaricales</taxon>
        <taxon>Agaricineae</taxon>
        <taxon>Hydnangiaceae</taxon>
        <taxon>Laccaria</taxon>
    </lineage>
</organism>
<feature type="compositionally biased region" description="Acidic residues" evidence="1">
    <location>
        <begin position="397"/>
        <end position="412"/>
    </location>
</feature>
<reference evidence="3 4" key="1">
    <citation type="submission" date="2014-04" db="EMBL/GenBank/DDBJ databases">
        <authorList>
            <consortium name="DOE Joint Genome Institute"/>
            <person name="Kuo A."/>
            <person name="Kohler A."/>
            <person name="Nagy L.G."/>
            <person name="Floudas D."/>
            <person name="Copeland A."/>
            <person name="Barry K.W."/>
            <person name="Cichocki N."/>
            <person name="Veneault-Fourrey C."/>
            <person name="LaButti K."/>
            <person name="Lindquist E.A."/>
            <person name="Lipzen A."/>
            <person name="Lundell T."/>
            <person name="Morin E."/>
            <person name="Murat C."/>
            <person name="Sun H."/>
            <person name="Tunlid A."/>
            <person name="Henrissat B."/>
            <person name="Grigoriev I.V."/>
            <person name="Hibbett D.S."/>
            <person name="Martin F."/>
            <person name="Nordberg H.P."/>
            <person name="Cantor M.N."/>
            <person name="Hua S.X."/>
        </authorList>
    </citation>
    <scope>NUCLEOTIDE SEQUENCE [LARGE SCALE GENOMIC DNA]</scope>
    <source>
        <strain evidence="3 4">LaAM-08-1</strain>
    </source>
</reference>
<feature type="compositionally biased region" description="Basic and acidic residues" evidence="1">
    <location>
        <begin position="235"/>
        <end position="250"/>
    </location>
</feature>
<dbReference type="Gene3D" id="3.90.70.80">
    <property type="match status" value="1"/>
</dbReference>
<proteinExistence type="predicted"/>
<feature type="region of interest" description="Disordered" evidence="1">
    <location>
        <begin position="211"/>
        <end position="523"/>
    </location>
</feature>
<dbReference type="SUPFAM" id="SSF54001">
    <property type="entry name" value="Cysteine proteinases"/>
    <property type="match status" value="1"/>
</dbReference>
<dbReference type="EMBL" id="KN838633">
    <property type="protein sequence ID" value="KIK00073.1"/>
    <property type="molecule type" value="Genomic_DNA"/>
</dbReference>
<evidence type="ECO:0000313" key="4">
    <source>
        <dbReference type="Proteomes" id="UP000054477"/>
    </source>
</evidence>
<feature type="region of interest" description="Disordered" evidence="1">
    <location>
        <begin position="149"/>
        <end position="185"/>
    </location>
</feature>
<evidence type="ECO:0000256" key="1">
    <source>
        <dbReference type="SAM" id="MobiDB-lite"/>
    </source>
</evidence>
<dbReference type="InterPro" id="IPR050704">
    <property type="entry name" value="Peptidase_C85-like"/>
</dbReference>
<dbReference type="HOGENOM" id="CLU_519709_0_0_1"/>
<protein>
    <recommendedName>
        <fullName evidence="2">OTU domain-containing protein</fullName>
    </recommendedName>
</protein>
<feature type="compositionally biased region" description="Acidic residues" evidence="1">
    <location>
        <begin position="277"/>
        <end position="289"/>
    </location>
</feature>
<feature type="compositionally biased region" description="Low complexity" evidence="1">
    <location>
        <begin position="314"/>
        <end position="337"/>
    </location>
</feature>
<dbReference type="CDD" id="cd22756">
    <property type="entry name" value="OTU_OTUD3-like"/>
    <property type="match status" value="1"/>
</dbReference>
<dbReference type="GO" id="GO:0016579">
    <property type="term" value="P:protein deubiquitination"/>
    <property type="evidence" value="ECO:0007669"/>
    <property type="project" value="TreeGrafter"/>
</dbReference>
<dbReference type="OrthoDB" id="415023at2759"/>
<feature type="compositionally biased region" description="Low complexity" evidence="1">
    <location>
        <begin position="150"/>
        <end position="160"/>
    </location>
</feature>
<evidence type="ECO:0000259" key="2">
    <source>
        <dbReference type="PROSITE" id="PS50802"/>
    </source>
</evidence>
<feature type="compositionally biased region" description="Basic residues" evidence="1">
    <location>
        <begin position="1"/>
        <end position="23"/>
    </location>
</feature>
<dbReference type="Pfam" id="PF02338">
    <property type="entry name" value="OTU"/>
    <property type="match status" value="1"/>
</dbReference>
<gene>
    <name evidence="3" type="ORF">K443DRAFT_618192</name>
</gene>
<dbReference type="PROSITE" id="PS50802">
    <property type="entry name" value="OTU"/>
    <property type="match status" value="1"/>
</dbReference>
<feature type="compositionally biased region" description="Low complexity" evidence="1">
    <location>
        <begin position="505"/>
        <end position="522"/>
    </location>
</feature>
<feature type="compositionally biased region" description="Low complexity" evidence="1">
    <location>
        <begin position="425"/>
        <end position="444"/>
    </location>
</feature>
<sequence length="580" mass="62666">MGKSHKASKNHPQLRSRTTRSSKGRLLSDPAENNQLLTEQLRSLGLYAAPTLGDGNCLFRALSDQLYGSPSKHHQLRAAICDWIESHKTRYAPFVEDERGLDTHLRCMRENATYGGHMELSAFAHMTKRNVKVVQPGLVYIIDWASGADPSSPTFPSSPTSDRRLRSDDKRASTSSSHSFDDEDGERSTVYVAYHDWEHFSSIRNLKGPHSGLPNVSETPALPPSLPIAPLTPKKAREQERKEKERERKKTPMVKLKLKVSAPSPLKGPVSAVMRDVDDEDEDEWEAEDPTQVPLPRSRDISCEPVPLPPPLPQSSLSPPNSTASSSSSASQLQRTTRSPKRSFDESSASASASDTDEQHPVERGRDKRTRRNTAGCDVLIASPTNAADPDHPANDADPEEAMNDNDEDADTPELSAPGSPSPSPSEASSSSSVLSSPSRCSSAFGSPPPPAAAAVGRPELGEGGHPLPIPAKKSQRLQHPVTMKSGGGGGAGYERPLTRRQRKALGLPKLRPGLGLPAPGAIERTGSAGTIVIPGGRFKRGDGDGQVKVKVEEDAEGDAEWRRNGTGRVDVRGFRELKI</sequence>